<accession>A0A840CHB3</accession>
<evidence type="ECO:0000313" key="1">
    <source>
        <dbReference type="EMBL" id="MBB4035397.1"/>
    </source>
</evidence>
<comment type="caution">
    <text evidence="1">The sequence shown here is derived from an EMBL/GenBank/DDBJ whole genome shotgun (WGS) entry which is preliminary data.</text>
</comment>
<sequence>MLVKVLKDDFTIDFREYGKIKVPIGTMTSHKTPTVDNPEYNFVCEFDWIDKQYPEIGNTLKRDASVFGINIPVEMLMPALRVKFLYDESGNCRDIFRDIYTSRKYCRMESRGRYVGWFSVTPDWEEPDCPIRTDILIQVMGRDGKVAATEIQFEKDGNYYAEKHFLFSNEKQEDHELGDVSHLIYRNEKIKYIIDGKKEFKGIPENEIGEDGIVKYTDNLNFEEYKKEVNNPDLIVIDHDELENRVHRYKRSQMKVFKEITKEEFEEKYECMPPKRVKKRYGAFSFFMGGGEITLSLQNFYFSHQGKYYQGIRDLEYKEEYLAADIREFITYYSLSYENLLKLSERYYKIHEDNGGSSEFDTSINDISRATVYQFKKKHGQCFLGKVNLYDEERKRLDVRLVPYEEQLIYNFEYAFVVPCHDEKLIELIRDYNTEKKIFNSSEVMRDINKIFNRIEELGGTDLSWS</sequence>
<dbReference type="AlphaFoldDB" id="A0A840CHB3"/>
<proteinExistence type="predicted"/>
<reference evidence="1 2" key="1">
    <citation type="submission" date="2020-08" db="EMBL/GenBank/DDBJ databases">
        <title>Genomic Encyclopedia of Type Strains, Phase IV (KMG-IV): sequencing the most valuable type-strain genomes for metagenomic binning, comparative biology and taxonomic classification.</title>
        <authorList>
            <person name="Goeker M."/>
        </authorList>
    </citation>
    <scope>NUCLEOTIDE SEQUENCE [LARGE SCALE GENOMIC DNA]</scope>
    <source>
        <strain evidence="1 2">DSM 104969</strain>
    </source>
</reference>
<name>A0A840CHB3_9BACT</name>
<protein>
    <submittedName>
        <fullName evidence="1">Uncharacterized protein</fullName>
    </submittedName>
</protein>
<dbReference type="Proteomes" id="UP000555103">
    <property type="component" value="Unassembled WGS sequence"/>
</dbReference>
<organism evidence="1 2">
    <name type="scientific">Dysgonomonas hofstadii</name>
    <dbReference type="NCBI Taxonomy" id="637886"/>
    <lineage>
        <taxon>Bacteria</taxon>
        <taxon>Pseudomonadati</taxon>
        <taxon>Bacteroidota</taxon>
        <taxon>Bacteroidia</taxon>
        <taxon>Bacteroidales</taxon>
        <taxon>Dysgonomonadaceae</taxon>
        <taxon>Dysgonomonas</taxon>
    </lineage>
</organism>
<dbReference type="EMBL" id="JACIEP010000004">
    <property type="protein sequence ID" value="MBB4035397.1"/>
    <property type="molecule type" value="Genomic_DNA"/>
</dbReference>
<gene>
    <name evidence="1" type="ORF">GGR21_001290</name>
</gene>
<dbReference type="RefSeq" id="WP_183306340.1">
    <property type="nucleotide sequence ID" value="NZ_JACIEP010000004.1"/>
</dbReference>
<evidence type="ECO:0000313" key="2">
    <source>
        <dbReference type="Proteomes" id="UP000555103"/>
    </source>
</evidence>
<keyword evidence="2" id="KW-1185">Reference proteome</keyword>